<name>A0A426ZAK5_ENSVE</name>
<feature type="non-terminal residue" evidence="1">
    <location>
        <position position="1"/>
    </location>
</feature>
<evidence type="ECO:0000313" key="1">
    <source>
        <dbReference type="EMBL" id="RRT61018.1"/>
    </source>
</evidence>
<dbReference type="AlphaFoldDB" id="A0A426ZAK5"/>
<dbReference type="Proteomes" id="UP000287651">
    <property type="component" value="Unassembled WGS sequence"/>
</dbReference>
<protein>
    <submittedName>
        <fullName evidence="1">Uncharacterized protein</fullName>
    </submittedName>
</protein>
<organism evidence="1 2">
    <name type="scientific">Ensete ventricosum</name>
    <name type="common">Abyssinian banana</name>
    <name type="synonym">Musa ensete</name>
    <dbReference type="NCBI Taxonomy" id="4639"/>
    <lineage>
        <taxon>Eukaryota</taxon>
        <taxon>Viridiplantae</taxon>
        <taxon>Streptophyta</taxon>
        <taxon>Embryophyta</taxon>
        <taxon>Tracheophyta</taxon>
        <taxon>Spermatophyta</taxon>
        <taxon>Magnoliopsida</taxon>
        <taxon>Liliopsida</taxon>
        <taxon>Zingiberales</taxon>
        <taxon>Musaceae</taxon>
        <taxon>Ensete</taxon>
    </lineage>
</organism>
<proteinExistence type="predicted"/>
<evidence type="ECO:0000313" key="2">
    <source>
        <dbReference type="Proteomes" id="UP000287651"/>
    </source>
</evidence>
<comment type="caution">
    <text evidence="1">The sequence shown here is derived from an EMBL/GenBank/DDBJ whole genome shotgun (WGS) entry which is preliminary data.</text>
</comment>
<dbReference type="EMBL" id="AMZH03007565">
    <property type="protein sequence ID" value="RRT61018.1"/>
    <property type="molecule type" value="Genomic_DNA"/>
</dbReference>
<accession>A0A426ZAK5</accession>
<sequence>LQSLGVDLDATRTKTREVKQTLATVRSALGKVESSLTEVQCASPKRAWATITQYKEMPNFKLDLKKMGRVSYEYGYQVTLAHFQARYPKLVIKDPYDDNVPMEVEVSFYDNDPPSA</sequence>
<gene>
    <name evidence="1" type="ORF">B296_00044536</name>
</gene>
<reference evidence="1 2" key="1">
    <citation type="journal article" date="2014" name="Agronomy (Basel)">
        <title>A Draft Genome Sequence for Ensete ventricosum, the Drought-Tolerant Tree Against Hunger.</title>
        <authorList>
            <person name="Harrison J."/>
            <person name="Moore K.A."/>
            <person name="Paszkiewicz K."/>
            <person name="Jones T."/>
            <person name="Grant M."/>
            <person name="Ambacheew D."/>
            <person name="Muzemil S."/>
            <person name="Studholme D.J."/>
        </authorList>
    </citation>
    <scope>NUCLEOTIDE SEQUENCE [LARGE SCALE GENOMIC DNA]</scope>
</reference>